<reference evidence="7 8" key="1">
    <citation type="submission" date="2016-02" db="EMBL/GenBank/DDBJ databases">
        <title>Anaerosporomusa subterraneum gen. nov., sp. nov., a spore-forming obligate anaerobe isolated from saprolite.</title>
        <authorList>
            <person name="Choi J.K."/>
            <person name="Shah M."/>
            <person name="Yee N."/>
        </authorList>
    </citation>
    <scope>NUCLEOTIDE SEQUENCE [LARGE SCALE GENOMIC DNA]</scope>
    <source>
        <strain evidence="7 8">RU4</strain>
    </source>
</reference>
<organism evidence="7 8">
    <name type="scientific">Anaerosporomusa subterranea</name>
    <dbReference type="NCBI Taxonomy" id="1794912"/>
    <lineage>
        <taxon>Bacteria</taxon>
        <taxon>Bacillati</taxon>
        <taxon>Bacillota</taxon>
        <taxon>Negativicutes</taxon>
        <taxon>Acetonemataceae</taxon>
        <taxon>Anaerosporomusa</taxon>
    </lineage>
</organism>
<evidence type="ECO:0000256" key="5">
    <source>
        <dbReference type="ARBA" id="ARBA00022801"/>
    </source>
</evidence>
<dbReference type="GO" id="GO:0009411">
    <property type="term" value="P:response to UV"/>
    <property type="evidence" value="ECO:0007669"/>
    <property type="project" value="InterPro"/>
</dbReference>
<keyword evidence="4" id="KW-0228">DNA excision</keyword>
<dbReference type="NCBIfam" id="TIGR00629">
    <property type="entry name" value="uvde"/>
    <property type="match status" value="1"/>
</dbReference>
<evidence type="ECO:0000256" key="3">
    <source>
        <dbReference type="ARBA" id="ARBA00022763"/>
    </source>
</evidence>
<keyword evidence="1" id="KW-0540">Nuclease</keyword>
<dbReference type="AlphaFoldDB" id="A0A154BRN9"/>
<evidence type="ECO:0000313" key="8">
    <source>
        <dbReference type="Proteomes" id="UP000076268"/>
    </source>
</evidence>
<dbReference type="PANTHER" id="PTHR31290:SF5">
    <property type="entry name" value="UV-DAMAGE ENDONUCLEASE"/>
    <property type="match status" value="1"/>
</dbReference>
<dbReference type="GO" id="GO:0004519">
    <property type="term" value="F:endonuclease activity"/>
    <property type="evidence" value="ECO:0007669"/>
    <property type="project" value="UniProtKB-KW"/>
</dbReference>
<keyword evidence="3" id="KW-0227">DNA damage</keyword>
<dbReference type="PANTHER" id="PTHR31290">
    <property type="entry name" value="UV-DAMAGE ENDONUCLEASE"/>
    <property type="match status" value="1"/>
</dbReference>
<keyword evidence="2 7" id="KW-0255">Endonuclease</keyword>
<accession>A0A154BRN9</accession>
<dbReference type="InterPro" id="IPR004601">
    <property type="entry name" value="UvdE"/>
</dbReference>
<keyword evidence="6" id="KW-0234">DNA repair</keyword>
<gene>
    <name evidence="7" type="ORF">AXX12_09345</name>
</gene>
<dbReference type="Gene3D" id="3.20.20.150">
    <property type="entry name" value="Divalent-metal-dependent TIM barrel enzymes"/>
    <property type="match status" value="1"/>
</dbReference>
<evidence type="ECO:0000256" key="2">
    <source>
        <dbReference type="ARBA" id="ARBA00022759"/>
    </source>
</evidence>
<dbReference type="OrthoDB" id="9782576at2"/>
<evidence type="ECO:0000256" key="4">
    <source>
        <dbReference type="ARBA" id="ARBA00022769"/>
    </source>
</evidence>
<dbReference type="Pfam" id="PF03851">
    <property type="entry name" value="UvdE"/>
    <property type="match status" value="1"/>
</dbReference>
<sequence>MLIRFGYVAIAFGIKEGSPNKTVTVKKLSKLENAEVKLDLLRKILRQNLETTRRILLYNQAHNIHLYRLTSKLVPLATHPEAEGWDYCSEFKEEFADLGRLARESHCRLSAHPDHFTLLNSPKSDVLAASLRELKYHDSIFRALGYPPSPQLVLHAGGMYKNKKQSLDRFCREFAALPDTIRQRIIIENDDKVYTAADILSLCKKLGAPLVLDVHHHNCLNNGEELSELWSEIVSTWGDVRPKIHISSPKSEKDRRSHAELINVKSLLPFLSAASKLDRDFDVMIEAKGKDRALFTLLDELERTPGIKRVEEAAIII</sequence>
<keyword evidence="5" id="KW-0378">Hydrolase</keyword>
<keyword evidence="8" id="KW-1185">Reference proteome</keyword>
<proteinExistence type="predicted"/>
<dbReference type="Proteomes" id="UP000076268">
    <property type="component" value="Unassembled WGS sequence"/>
</dbReference>
<name>A0A154BRN9_ANASB</name>
<dbReference type="EMBL" id="LSGP01000017">
    <property type="protein sequence ID" value="KYZ76622.1"/>
    <property type="molecule type" value="Genomic_DNA"/>
</dbReference>
<dbReference type="RefSeq" id="WP_066242408.1">
    <property type="nucleotide sequence ID" value="NZ_LSGP01000017.1"/>
</dbReference>
<dbReference type="SUPFAM" id="SSF51658">
    <property type="entry name" value="Xylose isomerase-like"/>
    <property type="match status" value="1"/>
</dbReference>
<dbReference type="GO" id="GO:0016787">
    <property type="term" value="F:hydrolase activity"/>
    <property type="evidence" value="ECO:0007669"/>
    <property type="project" value="UniProtKB-KW"/>
</dbReference>
<comment type="caution">
    <text evidence="7">The sequence shown here is derived from an EMBL/GenBank/DDBJ whole genome shotgun (WGS) entry which is preliminary data.</text>
</comment>
<evidence type="ECO:0000313" key="7">
    <source>
        <dbReference type="EMBL" id="KYZ76622.1"/>
    </source>
</evidence>
<dbReference type="InterPro" id="IPR036237">
    <property type="entry name" value="Xyl_isomerase-like_sf"/>
</dbReference>
<protein>
    <submittedName>
        <fullName evidence="7">UV damage endonuclease UvdE</fullName>
    </submittedName>
</protein>
<dbReference type="GO" id="GO:0006289">
    <property type="term" value="P:nucleotide-excision repair"/>
    <property type="evidence" value="ECO:0007669"/>
    <property type="project" value="InterPro"/>
</dbReference>
<dbReference type="STRING" id="1794912.AXX12_09345"/>
<evidence type="ECO:0000256" key="6">
    <source>
        <dbReference type="ARBA" id="ARBA00023204"/>
    </source>
</evidence>
<evidence type="ECO:0000256" key="1">
    <source>
        <dbReference type="ARBA" id="ARBA00022722"/>
    </source>
</evidence>